<comment type="caution">
    <text evidence="2">The sequence shown here is derived from an EMBL/GenBank/DDBJ whole genome shotgun (WGS) entry which is preliminary data.</text>
</comment>
<keyword evidence="1" id="KW-1133">Transmembrane helix</keyword>
<organism evidence="2 3">
    <name type="scientific">Sandaracinomonas limnophila</name>
    <dbReference type="NCBI Taxonomy" id="1862386"/>
    <lineage>
        <taxon>Bacteria</taxon>
        <taxon>Pseudomonadati</taxon>
        <taxon>Bacteroidota</taxon>
        <taxon>Cytophagia</taxon>
        <taxon>Cytophagales</taxon>
        <taxon>Flectobacillaceae</taxon>
        <taxon>Sandaracinomonas</taxon>
    </lineage>
</organism>
<keyword evidence="1" id="KW-0472">Membrane</keyword>
<evidence type="ECO:0000313" key="2">
    <source>
        <dbReference type="EMBL" id="RVU25614.1"/>
    </source>
</evidence>
<keyword evidence="1" id="KW-0812">Transmembrane</keyword>
<evidence type="ECO:0000313" key="3">
    <source>
        <dbReference type="Proteomes" id="UP000282832"/>
    </source>
</evidence>
<feature type="transmembrane region" description="Helical" evidence="1">
    <location>
        <begin position="12"/>
        <end position="31"/>
    </location>
</feature>
<accession>A0A437PTN4</accession>
<evidence type="ECO:0000256" key="1">
    <source>
        <dbReference type="SAM" id="Phobius"/>
    </source>
</evidence>
<dbReference type="Proteomes" id="UP000282832">
    <property type="component" value="Unassembled WGS sequence"/>
</dbReference>
<proteinExistence type="predicted"/>
<dbReference type="EMBL" id="SACY01000002">
    <property type="protein sequence ID" value="RVU25614.1"/>
    <property type="molecule type" value="Genomic_DNA"/>
</dbReference>
<dbReference type="AlphaFoldDB" id="A0A437PTN4"/>
<dbReference type="RefSeq" id="WP_127802767.1">
    <property type="nucleotide sequence ID" value="NZ_SACY01000002.1"/>
</dbReference>
<protein>
    <submittedName>
        <fullName evidence="2">Uncharacterized protein</fullName>
    </submittedName>
</protein>
<keyword evidence="3" id="KW-1185">Reference proteome</keyword>
<gene>
    <name evidence="2" type="ORF">EOJ36_04130</name>
</gene>
<feature type="transmembrane region" description="Helical" evidence="1">
    <location>
        <begin position="43"/>
        <end position="63"/>
    </location>
</feature>
<reference evidence="2 3" key="1">
    <citation type="submission" date="2019-01" db="EMBL/GenBank/DDBJ databases">
        <authorList>
            <person name="Chen W.-M."/>
        </authorList>
    </citation>
    <scope>NUCLEOTIDE SEQUENCE [LARGE SCALE GENOMIC DNA]</scope>
    <source>
        <strain evidence="2 3">FSY-15</strain>
    </source>
</reference>
<name>A0A437PTN4_9BACT</name>
<sequence length="95" mass="10776">MNAKNLGSKQKPGILAIYFQAAAGLVQFLHLADEPENAKAWEWSFVSSCFCATFFLGFLPIFFYSIQELILWEKIILVSHLAFLSIGTLLNKIYK</sequence>
<feature type="transmembrane region" description="Helical" evidence="1">
    <location>
        <begin position="75"/>
        <end position="94"/>
    </location>
</feature>